<feature type="transmembrane region" description="Helical" evidence="6">
    <location>
        <begin position="33"/>
        <end position="52"/>
    </location>
</feature>
<evidence type="ECO:0000256" key="4">
    <source>
        <dbReference type="ARBA" id="ARBA00022989"/>
    </source>
</evidence>
<dbReference type="GO" id="GO:0016020">
    <property type="term" value="C:membrane"/>
    <property type="evidence" value="ECO:0007669"/>
    <property type="project" value="UniProtKB-SubCell"/>
</dbReference>
<organism evidence="8 9">
    <name type="scientific">Phytoactinopolyspora mesophila</name>
    <dbReference type="NCBI Taxonomy" id="2650750"/>
    <lineage>
        <taxon>Bacteria</taxon>
        <taxon>Bacillati</taxon>
        <taxon>Actinomycetota</taxon>
        <taxon>Actinomycetes</taxon>
        <taxon>Jiangellales</taxon>
        <taxon>Jiangellaceae</taxon>
        <taxon>Phytoactinopolyspora</taxon>
    </lineage>
</organism>
<reference evidence="8 9" key="1">
    <citation type="submission" date="2019-11" db="EMBL/GenBank/DDBJ databases">
        <authorList>
            <person name="Li X.-J."/>
            <person name="Feng X.-M."/>
        </authorList>
    </citation>
    <scope>NUCLEOTIDE SEQUENCE [LARGE SCALE GENOMIC DNA]</scope>
    <source>
        <strain evidence="8 9">XMNu-373</strain>
    </source>
</reference>
<comment type="caution">
    <text evidence="8">The sequence shown here is derived from an EMBL/GenBank/DDBJ whole genome shotgun (WGS) entry which is preliminary data.</text>
</comment>
<evidence type="ECO:0000313" key="9">
    <source>
        <dbReference type="Proteomes" id="UP000460435"/>
    </source>
</evidence>
<feature type="transmembrane region" description="Helical" evidence="6">
    <location>
        <begin position="64"/>
        <end position="85"/>
    </location>
</feature>
<dbReference type="Pfam" id="PF00892">
    <property type="entry name" value="EamA"/>
    <property type="match status" value="2"/>
</dbReference>
<dbReference type="InterPro" id="IPR037185">
    <property type="entry name" value="EmrE-like"/>
</dbReference>
<dbReference type="InterPro" id="IPR000620">
    <property type="entry name" value="EamA_dom"/>
</dbReference>
<dbReference type="InterPro" id="IPR050638">
    <property type="entry name" value="AA-Vitamin_Transporters"/>
</dbReference>
<feature type="transmembrane region" description="Helical" evidence="6">
    <location>
        <begin position="91"/>
        <end position="110"/>
    </location>
</feature>
<dbReference type="PANTHER" id="PTHR32322">
    <property type="entry name" value="INNER MEMBRANE TRANSPORTER"/>
    <property type="match status" value="1"/>
</dbReference>
<comment type="similarity">
    <text evidence="2">Belongs to the EamA transporter family.</text>
</comment>
<evidence type="ECO:0000259" key="7">
    <source>
        <dbReference type="Pfam" id="PF00892"/>
    </source>
</evidence>
<protein>
    <submittedName>
        <fullName evidence="8">EamA family transporter</fullName>
    </submittedName>
</protein>
<evidence type="ECO:0000256" key="2">
    <source>
        <dbReference type="ARBA" id="ARBA00007362"/>
    </source>
</evidence>
<keyword evidence="5 6" id="KW-0472">Membrane</keyword>
<feature type="transmembrane region" description="Helical" evidence="6">
    <location>
        <begin position="172"/>
        <end position="194"/>
    </location>
</feature>
<name>A0A7K3M9M7_9ACTN</name>
<evidence type="ECO:0000313" key="8">
    <source>
        <dbReference type="EMBL" id="NDL59983.1"/>
    </source>
</evidence>
<feature type="transmembrane region" description="Helical" evidence="6">
    <location>
        <begin position="122"/>
        <end position="138"/>
    </location>
</feature>
<gene>
    <name evidence="8" type="ORF">F7O44_23190</name>
</gene>
<evidence type="ECO:0000256" key="3">
    <source>
        <dbReference type="ARBA" id="ARBA00022692"/>
    </source>
</evidence>
<keyword evidence="9" id="KW-1185">Reference proteome</keyword>
<dbReference type="Proteomes" id="UP000460435">
    <property type="component" value="Unassembled WGS sequence"/>
</dbReference>
<feature type="domain" description="EamA" evidence="7">
    <location>
        <begin position="146"/>
        <end position="278"/>
    </location>
</feature>
<dbReference type="RefSeq" id="WP_162452691.1">
    <property type="nucleotide sequence ID" value="NZ_WLZY01000009.1"/>
</dbReference>
<dbReference type="SUPFAM" id="SSF103481">
    <property type="entry name" value="Multidrug resistance efflux transporter EmrE"/>
    <property type="match status" value="2"/>
</dbReference>
<dbReference type="PANTHER" id="PTHR32322:SF2">
    <property type="entry name" value="EAMA DOMAIN-CONTAINING PROTEIN"/>
    <property type="match status" value="1"/>
</dbReference>
<evidence type="ECO:0000256" key="1">
    <source>
        <dbReference type="ARBA" id="ARBA00004141"/>
    </source>
</evidence>
<evidence type="ECO:0000256" key="6">
    <source>
        <dbReference type="SAM" id="Phobius"/>
    </source>
</evidence>
<keyword evidence="4 6" id="KW-1133">Transmembrane helix</keyword>
<feature type="transmembrane region" description="Helical" evidence="6">
    <location>
        <begin position="262"/>
        <end position="280"/>
    </location>
</feature>
<dbReference type="EMBL" id="WLZY01000009">
    <property type="protein sequence ID" value="NDL59983.1"/>
    <property type="molecule type" value="Genomic_DNA"/>
</dbReference>
<feature type="domain" description="EamA" evidence="7">
    <location>
        <begin position="5"/>
        <end position="135"/>
    </location>
</feature>
<sequence>MSRRGWVLFIAMSLIWGVPYLFIKVAIDELTPASLVLARTAIAAVLLLPIAIAKDQIRPVLKHWRPLLAFTAIEICVPWLLLGYAQHELSSSLTGLLIAAVPLVGAILVVTTRQERVDRRRVAGLLVGFAGVAALVGFDVEASSLWSVAAVAGVVVSYAVGPVILARYLAALPALGVMAVSITVAAVVYLPVGVAQWPAEPLSTPVWLSAGGLGLICTATAFLVFYRLIAEVGPARATVITYVNPAVALVLGIVVLNESATAITGVGFALILAGSVLATARNRGAAREVPPRDSAQLRTQP</sequence>
<dbReference type="AlphaFoldDB" id="A0A7K3M9M7"/>
<comment type="subcellular location">
    <subcellularLocation>
        <location evidence="1">Membrane</location>
        <topology evidence="1">Multi-pass membrane protein</topology>
    </subcellularLocation>
</comment>
<keyword evidence="3 6" id="KW-0812">Transmembrane</keyword>
<feature type="transmembrane region" description="Helical" evidence="6">
    <location>
        <begin position="144"/>
        <end position="165"/>
    </location>
</feature>
<proteinExistence type="inferred from homology"/>
<feature type="transmembrane region" description="Helical" evidence="6">
    <location>
        <begin position="7"/>
        <end position="27"/>
    </location>
</feature>
<feature type="transmembrane region" description="Helical" evidence="6">
    <location>
        <begin position="237"/>
        <end position="256"/>
    </location>
</feature>
<evidence type="ECO:0000256" key="5">
    <source>
        <dbReference type="ARBA" id="ARBA00023136"/>
    </source>
</evidence>
<feature type="transmembrane region" description="Helical" evidence="6">
    <location>
        <begin position="206"/>
        <end position="225"/>
    </location>
</feature>
<accession>A0A7K3M9M7</accession>